<dbReference type="EMBL" id="JAUSTZ010000005">
    <property type="protein sequence ID" value="MDQ0226357.1"/>
    <property type="molecule type" value="Genomic_DNA"/>
</dbReference>
<sequence>MVKVQEIKIDGEGLHVFNSAIYIIESSTGYTLQLDAVVSEVVVLKYQNEETLLVEIELQDGRQITSFMHLKRLSGGLPQLNLFCELNDIDDFHDFLMINENDSSYPNVEDGITLEEIRKYEMPSEKITLKLKLPIEQTEWLSEQKTGDLSNIIKEAIYDYWRKYEMK</sequence>
<accession>A0ABT9Z3H4</accession>
<proteinExistence type="predicted"/>
<gene>
    <name evidence="1" type="ORF">J2S02_002702</name>
</gene>
<evidence type="ECO:0000313" key="1">
    <source>
        <dbReference type="EMBL" id="MDQ0226357.1"/>
    </source>
</evidence>
<organism evidence="1 2">
    <name type="scientific">Metabacillus niabensis</name>
    <dbReference type="NCBI Taxonomy" id="324854"/>
    <lineage>
        <taxon>Bacteria</taxon>
        <taxon>Bacillati</taxon>
        <taxon>Bacillota</taxon>
        <taxon>Bacilli</taxon>
        <taxon>Bacillales</taxon>
        <taxon>Bacillaceae</taxon>
        <taxon>Metabacillus</taxon>
    </lineage>
</organism>
<dbReference type="Proteomes" id="UP001232245">
    <property type="component" value="Unassembled WGS sequence"/>
</dbReference>
<dbReference type="RefSeq" id="WP_174879659.1">
    <property type="nucleotide sequence ID" value="NZ_CADEPK010000033.1"/>
</dbReference>
<name>A0ABT9Z3H4_9BACI</name>
<reference evidence="1 2" key="1">
    <citation type="submission" date="2023-07" db="EMBL/GenBank/DDBJ databases">
        <title>Genomic Encyclopedia of Type Strains, Phase IV (KMG-IV): sequencing the most valuable type-strain genomes for metagenomic binning, comparative biology and taxonomic classification.</title>
        <authorList>
            <person name="Goeker M."/>
        </authorList>
    </citation>
    <scope>NUCLEOTIDE SEQUENCE [LARGE SCALE GENOMIC DNA]</scope>
    <source>
        <strain evidence="1 2">DSM 17723</strain>
    </source>
</reference>
<keyword evidence="2" id="KW-1185">Reference proteome</keyword>
<evidence type="ECO:0000313" key="2">
    <source>
        <dbReference type="Proteomes" id="UP001232245"/>
    </source>
</evidence>
<comment type="caution">
    <text evidence="1">The sequence shown here is derived from an EMBL/GenBank/DDBJ whole genome shotgun (WGS) entry which is preliminary data.</text>
</comment>
<protein>
    <submittedName>
        <fullName evidence="1">Uncharacterized protein</fullName>
    </submittedName>
</protein>